<evidence type="ECO:0000313" key="2">
    <source>
        <dbReference type="EMBL" id="KAG2574039.1"/>
    </source>
</evidence>
<accession>A0A8T0QM04</accession>
<dbReference type="PANTHER" id="PTHR36617">
    <property type="entry name" value="PROTEIN, PUTATIVE-RELATED"/>
    <property type="match status" value="1"/>
</dbReference>
<gene>
    <name evidence="2" type="ORF">PVAP13_7KG295601</name>
</gene>
<sequence>MLARQAWRLLIFPDSLCAKLLKAKYYPNSRLLDTAFPRNASNTWRAIEYGLALLKKGINWRVGNGKNIRIWRDNWVPRDYYLKPVTRRRRSRLKWVSDLIDEECAEWKTEVLHEHFDPVDVEEILKIKLSIERTEDIIAWHFERTGVFSVKSAYKLALNLRTLGANTSGSKFQNRSRLWNYIWKADVPPKVRIFAWRLAKNALPTNENKKARHILETSTCAICGFEAETAFHAVVSCPHARDLFEAMRTEWPVPDTKQLHLSGPDWLLLLLDRLPAAYQAPLLLILWRNWNDRNAVTHGGARLSIEESARALKSLQNTLYKTTNHTSDDIKGKATMNIFAREQKKEATPMNLAQKLRWQPPGDGWVKINIDGSFIESTGQASAGIVIRDQLGQVLLSS</sequence>
<dbReference type="Proteomes" id="UP000823388">
    <property type="component" value="Chromosome 7K"/>
</dbReference>
<name>A0A8T0QM04_PANVG</name>
<protein>
    <recommendedName>
        <fullName evidence="1">Reverse transcriptase zinc-binding domain-containing protein</fullName>
    </recommendedName>
</protein>
<organism evidence="2 3">
    <name type="scientific">Panicum virgatum</name>
    <name type="common">Blackwell switchgrass</name>
    <dbReference type="NCBI Taxonomy" id="38727"/>
    <lineage>
        <taxon>Eukaryota</taxon>
        <taxon>Viridiplantae</taxon>
        <taxon>Streptophyta</taxon>
        <taxon>Embryophyta</taxon>
        <taxon>Tracheophyta</taxon>
        <taxon>Spermatophyta</taxon>
        <taxon>Magnoliopsida</taxon>
        <taxon>Liliopsida</taxon>
        <taxon>Poales</taxon>
        <taxon>Poaceae</taxon>
        <taxon>PACMAD clade</taxon>
        <taxon>Panicoideae</taxon>
        <taxon>Panicodae</taxon>
        <taxon>Paniceae</taxon>
        <taxon>Panicinae</taxon>
        <taxon>Panicum</taxon>
        <taxon>Panicum sect. Hiantes</taxon>
    </lineage>
</organism>
<feature type="domain" description="Reverse transcriptase zinc-binding" evidence="1">
    <location>
        <begin position="148"/>
        <end position="242"/>
    </location>
</feature>
<reference evidence="2" key="1">
    <citation type="submission" date="2020-05" db="EMBL/GenBank/DDBJ databases">
        <title>WGS assembly of Panicum virgatum.</title>
        <authorList>
            <person name="Lovell J.T."/>
            <person name="Jenkins J."/>
            <person name="Shu S."/>
            <person name="Juenger T.E."/>
            <person name="Schmutz J."/>
        </authorList>
    </citation>
    <scope>NUCLEOTIDE SEQUENCE</scope>
    <source>
        <strain evidence="2">AP13</strain>
    </source>
</reference>
<dbReference type="Pfam" id="PF13966">
    <property type="entry name" value="zf-RVT"/>
    <property type="match status" value="1"/>
</dbReference>
<evidence type="ECO:0000259" key="1">
    <source>
        <dbReference type="Pfam" id="PF13966"/>
    </source>
</evidence>
<dbReference type="InterPro" id="IPR026960">
    <property type="entry name" value="RVT-Znf"/>
</dbReference>
<proteinExistence type="predicted"/>
<comment type="caution">
    <text evidence="2">The sequence shown here is derived from an EMBL/GenBank/DDBJ whole genome shotgun (WGS) entry which is preliminary data.</text>
</comment>
<evidence type="ECO:0000313" key="3">
    <source>
        <dbReference type="Proteomes" id="UP000823388"/>
    </source>
</evidence>
<dbReference type="AlphaFoldDB" id="A0A8T0QM04"/>
<dbReference type="EMBL" id="CM029049">
    <property type="protein sequence ID" value="KAG2574039.1"/>
    <property type="molecule type" value="Genomic_DNA"/>
</dbReference>
<dbReference type="PANTHER" id="PTHR36617:SF15">
    <property type="entry name" value="REVERSE TRANSCRIPTASE ZINC-BINDING DOMAIN-CONTAINING PROTEIN"/>
    <property type="match status" value="1"/>
</dbReference>
<keyword evidence="3" id="KW-1185">Reference proteome</keyword>